<gene>
    <name evidence="1" type="ORF">Mal52_48790</name>
</gene>
<sequence>METAKPQDNELLEHLESLERSLDVPLVPGELGQWLETVQSELESTVRVLRTCIESKHSKEFQQIGSEDPGLFGRVREMQQTDQENLQRSAVLLAKLAKLKPLADAVGADEKQLEKPIENVVKHGLEFVTEVRKQETVIDTWLLEAYDRDRGVGD</sequence>
<dbReference type="KEGG" id="sdyn:Mal52_48790"/>
<keyword evidence="2" id="KW-1185">Reference proteome</keyword>
<name>A0A517ZV56_9PLAN</name>
<dbReference type="AlphaFoldDB" id="A0A517ZV56"/>
<reference evidence="1 2" key="1">
    <citation type="submission" date="2019-02" db="EMBL/GenBank/DDBJ databases">
        <title>Deep-cultivation of Planctomycetes and their phenomic and genomic characterization uncovers novel biology.</title>
        <authorList>
            <person name="Wiegand S."/>
            <person name="Jogler M."/>
            <person name="Boedeker C."/>
            <person name="Pinto D."/>
            <person name="Vollmers J."/>
            <person name="Rivas-Marin E."/>
            <person name="Kohn T."/>
            <person name="Peeters S.H."/>
            <person name="Heuer A."/>
            <person name="Rast P."/>
            <person name="Oberbeckmann S."/>
            <person name="Bunk B."/>
            <person name="Jeske O."/>
            <person name="Meyerdierks A."/>
            <person name="Storesund J.E."/>
            <person name="Kallscheuer N."/>
            <person name="Luecker S."/>
            <person name="Lage O.M."/>
            <person name="Pohl T."/>
            <person name="Merkel B.J."/>
            <person name="Hornburger P."/>
            <person name="Mueller R.-W."/>
            <person name="Bruemmer F."/>
            <person name="Labrenz M."/>
            <person name="Spormann A.M."/>
            <person name="Op den Camp H."/>
            <person name="Overmann J."/>
            <person name="Amann R."/>
            <person name="Jetten M.S.M."/>
            <person name="Mascher T."/>
            <person name="Medema M.H."/>
            <person name="Devos D.P."/>
            <person name="Kaster A.-K."/>
            <person name="Ovreas L."/>
            <person name="Rohde M."/>
            <person name="Galperin M.Y."/>
            <person name="Jogler C."/>
        </authorList>
    </citation>
    <scope>NUCLEOTIDE SEQUENCE [LARGE SCALE GENOMIC DNA]</scope>
    <source>
        <strain evidence="1 2">Mal52</strain>
    </source>
</reference>
<evidence type="ECO:0000313" key="1">
    <source>
        <dbReference type="EMBL" id="QDU46360.1"/>
    </source>
</evidence>
<dbReference type="EMBL" id="CP036276">
    <property type="protein sequence ID" value="QDU46360.1"/>
    <property type="molecule type" value="Genomic_DNA"/>
</dbReference>
<evidence type="ECO:0000313" key="2">
    <source>
        <dbReference type="Proteomes" id="UP000319383"/>
    </source>
</evidence>
<proteinExistence type="predicted"/>
<accession>A0A517ZV56</accession>
<dbReference type="RefSeq" id="WP_145378883.1">
    <property type="nucleotide sequence ID" value="NZ_CP036276.1"/>
</dbReference>
<organism evidence="1 2">
    <name type="scientific">Symmachiella dynata</name>
    <dbReference type="NCBI Taxonomy" id="2527995"/>
    <lineage>
        <taxon>Bacteria</taxon>
        <taxon>Pseudomonadati</taxon>
        <taxon>Planctomycetota</taxon>
        <taxon>Planctomycetia</taxon>
        <taxon>Planctomycetales</taxon>
        <taxon>Planctomycetaceae</taxon>
        <taxon>Symmachiella</taxon>
    </lineage>
</organism>
<dbReference type="Proteomes" id="UP000319383">
    <property type="component" value="Chromosome"/>
</dbReference>
<protein>
    <submittedName>
        <fullName evidence="1">Uncharacterized protein</fullName>
    </submittedName>
</protein>